<dbReference type="AlphaFoldDB" id="A0A1H2XCC8"/>
<gene>
    <name evidence="2" type="ORF">SAMN05216287_1854</name>
</gene>
<accession>A0A1H2XCC8</accession>
<keyword evidence="3" id="KW-1185">Reference proteome</keyword>
<evidence type="ECO:0000256" key="1">
    <source>
        <dbReference type="SAM" id="Phobius"/>
    </source>
</evidence>
<feature type="transmembrane region" description="Helical" evidence="1">
    <location>
        <begin position="12"/>
        <end position="34"/>
    </location>
</feature>
<sequence>MIDSKKIIYLPRWIKITIVTALFSCLAASIYISLSFVGVPDRSDWILLSLSMAQITATALVISMVLIFGEREANLQFLVSKTERLLLKQLPSVLERIEDSNGHKPKVQVSKMNNIFGANYRLDTPGVATKMWIGFNVDRIIIAYFLPATQTTDEVRETFRYTFGGAESVGYKVNYEEATIKDSGEQIISIWCTWPAIQDSSHLSTELLSNPEKKLFIIQDIAMMTQSFIRTAERNSVGILTRCDPGPL</sequence>
<evidence type="ECO:0000313" key="2">
    <source>
        <dbReference type="EMBL" id="SDW90477.1"/>
    </source>
</evidence>
<protein>
    <submittedName>
        <fullName evidence="2">Uncharacterized protein</fullName>
    </submittedName>
</protein>
<dbReference type="Proteomes" id="UP000243778">
    <property type="component" value="Unassembled WGS sequence"/>
</dbReference>
<dbReference type="EMBL" id="FNNU01000002">
    <property type="protein sequence ID" value="SDW90477.1"/>
    <property type="molecule type" value="Genomic_DNA"/>
</dbReference>
<keyword evidence="1" id="KW-1133">Transmembrane helix</keyword>
<reference evidence="3" key="1">
    <citation type="submission" date="2016-10" db="EMBL/GenBank/DDBJ databases">
        <authorList>
            <person name="Varghese N."/>
            <person name="Submissions S."/>
        </authorList>
    </citation>
    <scope>NUCLEOTIDE SEQUENCE [LARGE SCALE GENOMIC DNA]</scope>
    <source>
        <strain evidence="3">NRRL B-59562</strain>
    </source>
</reference>
<dbReference type="STRING" id="1007099.SAMN05216287_1854"/>
<dbReference type="OrthoDB" id="6850253at2"/>
<organism evidence="2 3">
    <name type="scientific">Pseudomonas kuykendallii</name>
    <dbReference type="NCBI Taxonomy" id="1007099"/>
    <lineage>
        <taxon>Bacteria</taxon>
        <taxon>Pseudomonadati</taxon>
        <taxon>Pseudomonadota</taxon>
        <taxon>Gammaproteobacteria</taxon>
        <taxon>Pseudomonadales</taxon>
        <taxon>Pseudomonadaceae</taxon>
        <taxon>Pseudomonas</taxon>
    </lineage>
</organism>
<keyword evidence="1" id="KW-0812">Transmembrane</keyword>
<dbReference type="RefSeq" id="WP_090226898.1">
    <property type="nucleotide sequence ID" value="NZ_FNNU01000002.1"/>
</dbReference>
<feature type="transmembrane region" description="Helical" evidence="1">
    <location>
        <begin position="46"/>
        <end position="68"/>
    </location>
</feature>
<evidence type="ECO:0000313" key="3">
    <source>
        <dbReference type="Proteomes" id="UP000243778"/>
    </source>
</evidence>
<keyword evidence="1" id="KW-0472">Membrane</keyword>
<name>A0A1H2XCC8_9PSED</name>
<proteinExistence type="predicted"/>